<reference evidence="2" key="1">
    <citation type="submission" date="2016-10" db="EMBL/GenBank/DDBJ databases">
        <title>Sequence of Gallionella enrichment culture.</title>
        <authorList>
            <person name="Poehlein A."/>
            <person name="Muehling M."/>
            <person name="Daniel R."/>
        </authorList>
    </citation>
    <scope>NUCLEOTIDE SEQUENCE</scope>
</reference>
<dbReference type="InterPro" id="IPR025992">
    <property type="entry name" value="Haem-bd"/>
</dbReference>
<dbReference type="Pfam" id="PF14376">
    <property type="entry name" value="Haem_bd"/>
    <property type="match status" value="1"/>
</dbReference>
<protein>
    <recommendedName>
        <fullName evidence="1">Haem-binding domain-containing protein</fullName>
    </recommendedName>
</protein>
<proteinExistence type="predicted"/>
<dbReference type="SMART" id="SM01235">
    <property type="entry name" value="Haem_bd"/>
    <property type="match status" value="1"/>
</dbReference>
<dbReference type="AlphaFoldDB" id="A0A1J5SLM1"/>
<feature type="domain" description="Haem-binding" evidence="1">
    <location>
        <begin position="8"/>
        <end position="143"/>
    </location>
</feature>
<evidence type="ECO:0000259" key="1">
    <source>
        <dbReference type="SMART" id="SM01235"/>
    </source>
</evidence>
<sequence>MRYIIGFVIVLAAIQLIRPAKNISTGPQPDDILVKYHAPADVAHDLRAACYDCHSNNTNYPWYANIQPVGWYLAYHVRNGKRHVNFSEFGKTPAKWAVKKLDHAMDEIHNHGMPLGSYLLMHPEARLTTAQTKQLEAWLDSVRKTFPASVR</sequence>
<organism evidence="2">
    <name type="scientific">mine drainage metagenome</name>
    <dbReference type="NCBI Taxonomy" id="410659"/>
    <lineage>
        <taxon>unclassified sequences</taxon>
        <taxon>metagenomes</taxon>
        <taxon>ecological metagenomes</taxon>
    </lineage>
</organism>
<dbReference type="EMBL" id="MLJW01000027">
    <property type="protein sequence ID" value="OIR09369.1"/>
    <property type="molecule type" value="Genomic_DNA"/>
</dbReference>
<comment type="caution">
    <text evidence="2">The sequence shown here is derived from an EMBL/GenBank/DDBJ whole genome shotgun (WGS) entry which is preliminary data.</text>
</comment>
<accession>A0A1J5SLM1</accession>
<evidence type="ECO:0000313" key="2">
    <source>
        <dbReference type="EMBL" id="OIR09369.1"/>
    </source>
</evidence>
<name>A0A1J5SLM1_9ZZZZ</name>
<gene>
    <name evidence="2" type="ORF">GALL_86030</name>
</gene>